<feature type="compositionally biased region" description="Low complexity" evidence="11">
    <location>
        <begin position="65"/>
        <end position="87"/>
    </location>
</feature>
<gene>
    <name evidence="13" type="ORF">V6N12_036326</name>
</gene>
<organism evidence="13 14">
    <name type="scientific">Hibiscus sabdariffa</name>
    <name type="common">roselle</name>
    <dbReference type="NCBI Taxonomy" id="183260"/>
    <lineage>
        <taxon>Eukaryota</taxon>
        <taxon>Viridiplantae</taxon>
        <taxon>Streptophyta</taxon>
        <taxon>Embryophyta</taxon>
        <taxon>Tracheophyta</taxon>
        <taxon>Spermatophyta</taxon>
        <taxon>Magnoliopsida</taxon>
        <taxon>eudicotyledons</taxon>
        <taxon>Gunneridae</taxon>
        <taxon>Pentapetalae</taxon>
        <taxon>rosids</taxon>
        <taxon>malvids</taxon>
        <taxon>Malvales</taxon>
        <taxon>Malvaceae</taxon>
        <taxon>Malvoideae</taxon>
        <taxon>Hibiscus</taxon>
    </lineage>
</organism>
<evidence type="ECO:0000313" key="13">
    <source>
        <dbReference type="EMBL" id="KAK8564197.1"/>
    </source>
</evidence>
<keyword evidence="2" id="KW-1003">Cell membrane</keyword>
<evidence type="ECO:0000256" key="7">
    <source>
        <dbReference type="ARBA" id="ARBA00023180"/>
    </source>
</evidence>
<dbReference type="PANTHER" id="PTHR36321">
    <property type="entry name" value="CLASSICAL ARABINOGALACTAN PROTEIN 9"/>
    <property type="match status" value="1"/>
</dbReference>
<keyword evidence="7" id="KW-0325">Glycoprotein</keyword>
<evidence type="ECO:0000256" key="12">
    <source>
        <dbReference type="SAM" id="SignalP"/>
    </source>
</evidence>
<evidence type="ECO:0000256" key="3">
    <source>
        <dbReference type="ARBA" id="ARBA00022622"/>
    </source>
</evidence>
<dbReference type="PANTHER" id="PTHR36321:SF2">
    <property type="entry name" value="CLASSICAL ARABINOGALACTAN PROTEIN 1"/>
    <property type="match status" value="1"/>
</dbReference>
<evidence type="ECO:0000256" key="10">
    <source>
        <dbReference type="ARBA" id="ARBA00025756"/>
    </source>
</evidence>
<feature type="region of interest" description="Disordered" evidence="11">
    <location>
        <begin position="23"/>
        <end position="87"/>
    </location>
</feature>
<comment type="similarity">
    <text evidence="10">Belongs to the classical AGP family.</text>
</comment>
<evidence type="ECO:0008006" key="15">
    <source>
        <dbReference type="Google" id="ProtNLM"/>
    </source>
</evidence>
<sequence>MALYRFLSLIVTALLFCSVIAQSPTPSPKKSPPSTVSTPSPSETPIATPPSPVAVESPDSPPSSSPLSPVTGPSSISEPPAEAPAPAENSAVLSFNRFGATGSVAVAMLAAAMAM</sequence>
<protein>
    <recommendedName>
        <fullName evidence="15">Arabinogalactan-protein</fullName>
    </recommendedName>
</protein>
<keyword evidence="14" id="KW-1185">Reference proteome</keyword>
<comment type="caution">
    <text evidence="13">The sequence shown here is derived from an EMBL/GenBank/DDBJ whole genome shotgun (WGS) entry which is preliminary data.</text>
</comment>
<accession>A0ABR2ESV8</accession>
<keyword evidence="8" id="KW-0449">Lipoprotein</keyword>
<proteinExistence type="inferred from homology"/>
<evidence type="ECO:0000313" key="14">
    <source>
        <dbReference type="Proteomes" id="UP001472677"/>
    </source>
</evidence>
<dbReference type="InterPro" id="IPR044959">
    <property type="entry name" value="AGP"/>
</dbReference>
<feature type="chain" id="PRO_5046893883" description="Arabinogalactan-protein" evidence="12">
    <location>
        <begin position="22"/>
        <end position="115"/>
    </location>
</feature>
<evidence type="ECO:0000256" key="5">
    <source>
        <dbReference type="ARBA" id="ARBA00022974"/>
    </source>
</evidence>
<evidence type="ECO:0000256" key="2">
    <source>
        <dbReference type="ARBA" id="ARBA00022475"/>
    </source>
</evidence>
<keyword evidence="3" id="KW-0336">GPI-anchor</keyword>
<comment type="subcellular location">
    <subcellularLocation>
        <location evidence="1">Cell membrane</location>
        <topology evidence="1">Lipid-anchor</topology>
        <topology evidence="1">GPI-anchor</topology>
    </subcellularLocation>
</comment>
<keyword evidence="5" id="KW-0654">Proteoglycan</keyword>
<name>A0ABR2ESV8_9ROSI</name>
<evidence type="ECO:0000256" key="1">
    <source>
        <dbReference type="ARBA" id="ARBA00004609"/>
    </source>
</evidence>
<keyword evidence="4 12" id="KW-0732">Signal</keyword>
<feature type="compositionally biased region" description="Low complexity" evidence="11">
    <location>
        <begin position="32"/>
        <end position="45"/>
    </location>
</feature>
<dbReference type="EMBL" id="JBBPBM010000011">
    <property type="protein sequence ID" value="KAK8564197.1"/>
    <property type="molecule type" value="Genomic_DNA"/>
</dbReference>
<comment type="function">
    <text evidence="9">Proteoglycan that seems to be implicated in diverse developmental roles such as differentiation, cell-cell recognition, embryogenesis and programmed cell death.</text>
</comment>
<evidence type="ECO:0000256" key="6">
    <source>
        <dbReference type="ARBA" id="ARBA00023136"/>
    </source>
</evidence>
<evidence type="ECO:0000256" key="4">
    <source>
        <dbReference type="ARBA" id="ARBA00022729"/>
    </source>
</evidence>
<evidence type="ECO:0000256" key="8">
    <source>
        <dbReference type="ARBA" id="ARBA00023288"/>
    </source>
</evidence>
<keyword evidence="6" id="KW-0472">Membrane</keyword>
<reference evidence="13 14" key="1">
    <citation type="journal article" date="2024" name="G3 (Bethesda)">
        <title>Genome assembly of Hibiscus sabdariffa L. provides insights into metabolisms of medicinal natural products.</title>
        <authorList>
            <person name="Kim T."/>
        </authorList>
    </citation>
    <scope>NUCLEOTIDE SEQUENCE [LARGE SCALE GENOMIC DNA]</scope>
    <source>
        <strain evidence="13">TK-2024</strain>
        <tissue evidence="13">Old leaves</tissue>
    </source>
</reference>
<dbReference type="Proteomes" id="UP001472677">
    <property type="component" value="Unassembled WGS sequence"/>
</dbReference>
<feature type="signal peptide" evidence="12">
    <location>
        <begin position="1"/>
        <end position="21"/>
    </location>
</feature>
<evidence type="ECO:0000256" key="9">
    <source>
        <dbReference type="ARBA" id="ARBA00025294"/>
    </source>
</evidence>
<evidence type="ECO:0000256" key="11">
    <source>
        <dbReference type="SAM" id="MobiDB-lite"/>
    </source>
</evidence>